<sequence length="505" mass="55547">MARTSTSKQSPSKGQDARQLRLTPGIAVPSPPPKKTLWTRTWRRVKQTWPTNDPHGTRKQVPNRSRAKSSQSKKLQKQPPISASQQSLSQQPTGSRLAPQSQDATIYAAHQQGGTEPEHAVKKRHSVFGLSGLLEAFSFDLEKSFITPEEKRILQHMYAVTCAGRFQGSGTREPSILFMPDGDSTVALQAIRKLTRQYTLDDKEILCQDLDRLLTKDQRAVLRRVLHSDIVIRCEGADGSLISLGNSQLSEGVTRVRSSSARCVKFVRASRRAPRFVDPNAIDPPEDCILVRHDIEISRDSTCLRGGGGDKDASSRPTFDLSNLVHSPRRLGADERPHPTLWWLAGGRFRRDKPNKGVPTAAELRERRVVEDMDRERVSFWGTVAGMRKVKCTRSQLARACQQIAEADNAAEGTGRRVAPHDSVTAAVSTGGDAVEKLGESGASINGFASHGKEPVDEEVSRMAERIEAAVNRNQEQAKAQEFSAKKKVHFDSTAKGDGEAATAS</sequence>
<feature type="region of interest" description="Disordered" evidence="1">
    <location>
        <begin position="473"/>
        <end position="505"/>
    </location>
</feature>
<gene>
    <name evidence="2" type="ORF">B0A50_07098</name>
</gene>
<name>A0A4U0TNG0_9PEZI</name>
<comment type="caution">
    <text evidence="2">The sequence shown here is derived from an EMBL/GenBank/DDBJ whole genome shotgun (WGS) entry which is preliminary data.</text>
</comment>
<dbReference type="AlphaFoldDB" id="A0A4U0TNG0"/>
<accession>A0A4U0TNG0</accession>
<proteinExistence type="predicted"/>
<dbReference type="EMBL" id="NAJL01000054">
    <property type="protein sequence ID" value="TKA23520.1"/>
    <property type="molecule type" value="Genomic_DNA"/>
</dbReference>
<keyword evidence="3" id="KW-1185">Reference proteome</keyword>
<feature type="compositionally biased region" description="Polar residues" evidence="1">
    <location>
        <begin position="1"/>
        <end position="13"/>
    </location>
</feature>
<organism evidence="2 3">
    <name type="scientific">Salinomyces thailandicus</name>
    <dbReference type="NCBI Taxonomy" id="706561"/>
    <lineage>
        <taxon>Eukaryota</taxon>
        <taxon>Fungi</taxon>
        <taxon>Dikarya</taxon>
        <taxon>Ascomycota</taxon>
        <taxon>Pezizomycotina</taxon>
        <taxon>Dothideomycetes</taxon>
        <taxon>Dothideomycetidae</taxon>
        <taxon>Mycosphaerellales</taxon>
        <taxon>Teratosphaeriaceae</taxon>
        <taxon>Salinomyces</taxon>
    </lineage>
</organism>
<feature type="compositionally biased region" description="Polar residues" evidence="1">
    <location>
        <begin position="79"/>
        <end position="102"/>
    </location>
</feature>
<evidence type="ECO:0000313" key="2">
    <source>
        <dbReference type="EMBL" id="TKA23520.1"/>
    </source>
</evidence>
<feature type="compositionally biased region" description="Basic and acidic residues" evidence="1">
    <location>
        <begin position="490"/>
        <end position="499"/>
    </location>
</feature>
<evidence type="ECO:0000256" key="1">
    <source>
        <dbReference type="SAM" id="MobiDB-lite"/>
    </source>
</evidence>
<evidence type="ECO:0000313" key="3">
    <source>
        <dbReference type="Proteomes" id="UP000308549"/>
    </source>
</evidence>
<feature type="region of interest" description="Disordered" evidence="1">
    <location>
        <begin position="1"/>
        <end position="102"/>
    </location>
</feature>
<dbReference type="Proteomes" id="UP000308549">
    <property type="component" value="Unassembled WGS sequence"/>
</dbReference>
<reference evidence="2 3" key="1">
    <citation type="submission" date="2017-03" db="EMBL/GenBank/DDBJ databases">
        <title>Genomes of endolithic fungi from Antarctica.</title>
        <authorList>
            <person name="Coleine C."/>
            <person name="Masonjones S."/>
            <person name="Stajich J.E."/>
        </authorList>
    </citation>
    <scope>NUCLEOTIDE SEQUENCE [LARGE SCALE GENOMIC DNA]</scope>
    <source>
        <strain evidence="2 3">CCFEE 6315</strain>
    </source>
</reference>
<protein>
    <submittedName>
        <fullName evidence="2">Uncharacterized protein</fullName>
    </submittedName>
</protein>
<dbReference type="OrthoDB" id="3904609at2759"/>